<evidence type="ECO:0000256" key="2">
    <source>
        <dbReference type="ARBA" id="ARBA00023002"/>
    </source>
</evidence>
<dbReference type="GO" id="GO:0016651">
    <property type="term" value="F:oxidoreductase activity, acting on NAD(P)H"/>
    <property type="evidence" value="ECO:0007669"/>
    <property type="project" value="TreeGrafter"/>
</dbReference>
<dbReference type="PATRIC" id="fig|1194972.3.peg.4709"/>
<dbReference type="SMART" id="SM00829">
    <property type="entry name" value="PKS_ER"/>
    <property type="match status" value="1"/>
</dbReference>
<keyword evidence="1" id="KW-0521">NADP</keyword>
<dbReference type="eggNOG" id="COG0604">
    <property type="taxonomic scope" value="Bacteria"/>
</dbReference>
<dbReference type="InterPro" id="IPR014189">
    <property type="entry name" value="Quinone_OxRdtase_PIG3"/>
</dbReference>
<evidence type="ECO:0000313" key="4">
    <source>
        <dbReference type="EMBL" id="EJZ05884.1"/>
    </source>
</evidence>
<dbReference type="PANTHER" id="PTHR48106:SF8">
    <property type="entry name" value="OS02G0805600 PROTEIN"/>
    <property type="match status" value="1"/>
</dbReference>
<dbReference type="InterPro" id="IPR020843">
    <property type="entry name" value="ER"/>
</dbReference>
<dbReference type="RefSeq" id="WP_003932253.1">
    <property type="nucleotide sequence ID" value="NZ_JH814696.1"/>
</dbReference>
<dbReference type="InterPro" id="IPR011032">
    <property type="entry name" value="GroES-like_sf"/>
</dbReference>
<organism evidence="4 5">
    <name type="scientific">Mycolicibacterium vaccae ATCC 25954</name>
    <dbReference type="NCBI Taxonomy" id="1194972"/>
    <lineage>
        <taxon>Bacteria</taxon>
        <taxon>Bacillati</taxon>
        <taxon>Actinomycetota</taxon>
        <taxon>Actinomycetes</taxon>
        <taxon>Mycobacteriales</taxon>
        <taxon>Mycobacteriaceae</taxon>
        <taxon>Mycolicibacterium</taxon>
    </lineage>
</organism>
<dbReference type="Gene3D" id="3.40.50.720">
    <property type="entry name" value="NAD(P)-binding Rossmann-like Domain"/>
    <property type="match status" value="1"/>
</dbReference>
<dbReference type="SUPFAM" id="SSF51735">
    <property type="entry name" value="NAD(P)-binding Rossmann-fold domains"/>
    <property type="match status" value="1"/>
</dbReference>
<dbReference type="PANTHER" id="PTHR48106">
    <property type="entry name" value="QUINONE OXIDOREDUCTASE PIG3-RELATED"/>
    <property type="match status" value="1"/>
</dbReference>
<dbReference type="GO" id="GO:0070402">
    <property type="term" value="F:NADPH binding"/>
    <property type="evidence" value="ECO:0007669"/>
    <property type="project" value="TreeGrafter"/>
</dbReference>
<dbReference type="GO" id="GO:0008270">
    <property type="term" value="F:zinc ion binding"/>
    <property type="evidence" value="ECO:0007669"/>
    <property type="project" value="InterPro"/>
</dbReference>
<evidence type="ECO:0000313" key="5">
    <source>
        <dbReference type="Proteomes" id="UP000006072"/>
    </source>
</evidence>
<name>K0V4E0_MYCVA</name>
<evidence type="ECO:0000259" key="3">
    <source>
        <dbReference type="SMART" id="SM00829"/>
    </source>
</evidence>
<keyword evidence="5" id="KW-1185">Reference proteome</keyword>
<dbReference type="AlphaFoldDB" id="K0V4E0"/>
<dbReference type="Proteomes" id="UP000006072">
    <property type="component" value="Unassembled WGS sequence"/>
</dbReference>
<dbReference type="Gene3D" id="3.90.180.10">
    <property type="entry name" value="Medium-chain alcohol dehydrogenases, catalytic domain"/>
    <property type="match status" value="1"/>
</dbReference>
<dbReference type="SUPFAM" id="SSF50129">
    <property type="entry name" value="GroES-like"/>
    <property type="match status" value="1"/>
</dbReference>
<dbReference type="HOGENOM" id="CLU_026673_3_4_11"/>
<dbReference type="Pfam" id="PF00107">
    <property type="entry name" value="ADH_zinc_N"/>
    <property type="match status" value="1"/>
</dbReference>
<protein>
    <submittedName>
        <fullName evidence="4">NAD(P)H quinone oxidoreductase</fullName>
    </submittedName>
</protein>
<comment type="caution">
    <text evidence="4">The sequence shown here is derived from an EMBL/GenBank/DDBJ whole genome shotgun (WGS) entry which is preliminary data.</text>
</comment>
<dbReference type="PROSITE" id="PS01162">
    <property type="entry name" value="QOR_ZETA_CRYSTAL"/>
    <property type="match status" value="1"/>
</dbReference>
<sequence length="340" mass="34419">MSADMQAAVLYDAGGPEPLRIESVPVPQPGPGEVLVAVAAFGLNNAEILQCRGAMPAPPGGIPGLECAGSVVAVGAGVTSLRPGDRVAVLARAGTYAQYVAVPAGACLRIPDELRLVAAAALPEAAATAWWNLVHRGRLRPGEQVLIHGAAGGVGSLAVQLARGLGATVIGTARGSAKTALCAELGCHHVIDYGAEDVFGALRRIAPGGVDVVLDNQGAATVADNIAALAPKGRLVVVGVASGTDAAVDLGALMAGTAEISSSSLGRLDDDTRTALCRQVETEILPKVATGSVHPVLDATSFTFDEIAAAQRRFAAPDRIGKVTVTMPGYISETDAHQRN</sequence>
<feature type="domain" description="Enoyl reductase (ER)" evidence="3">
    <location>
        <begin position="14"/>
        <end position="325"/>
    </location>
</feature>
<dbReference type="InterPro" id="IPR036291">
    <property type="entry name" value="NAD(P)-bd_dom_sf"/>
</dbReference>
<dbReference type="EMBL" id="ALQA01000069">
    <property type="protein sequence ID" value="EJZ05884.1"/>
    <property type="molecule type" value="Genomic_DNA"/>
</dbReference>
<gene>
    <name evidence="4" type="ORF">MVAC_23645</name>
</gene>
<dbReference type="NCBIfam" id="TIGR02824">
    <property type="entry name" value="quinone_pig3"/>
    <property type="match status" value="1"/>
</dbReference>
<dbReference type="InterPro" id="IPR013154">
    <property type="entry name" value="ADH-like_N"/>
</dbReference>
<reference evidence="4 5" key="1">
    <citation type="journal article" date="2012" name="J. Bacteriol.">
        <title>Complete Genome Sequence of Mycobacterium vaccae Type Strain ATCC 25954.</title>
        <authorList>
            <person name="Ho Y.S."/>
            <person name="Adroub S.A."/>
            <person name="Abadi M."/>
            <person name="Al Alwan B."/>
            <person name="Alkhateeb R."/>
            <person name="Gao G."/>
            <person name="Ragab A."/>
            <person name="Ali S."/>
            <person name="van Soolingen D."/>
            <person name="Bitter W."/>
            <person name="Pain A."/>
            <person name="Abdallah A.M."/>
        </authorList>
    </citation>
    <scope>NUCLEOTIDE SEQUENCE [LARGE SCALE GENOMIC DNA]</scope>
    <source>
        <strain evidence="4 5">ATCC 25954</strain>
    </source>
</reference>
<keyword evidence="2" id="KW-0560">Oxidoreductase</keyword>
<proteinExistence type="predicted"/>
<dbReference type="InterPro" id="IPR013149">
    <property type="entry name" value="ADH-like_C"/>
</dbReference>
<accession>K0V4E0</accession>
<dbReference type="InterPro" id="IPR002364">
    <property type="entry name" value="Quin_OxRdtase/zeta-crystal_CS"/>
</dbReference>
<evidence type="ECO:0000256" key="1">
    <source>
        <dbReference type="ARBA" id="ARBA00022857"/>
    </source>
</evidence>
<dbReference type="Pfam" id="PF08240">
    <property type="entry name" value="ADH_N"/>
    <property type="match status" value="1"/>
</dbReference>